<feature type="transmembrane region" description="Helical" evidence="1">
    <location>
        <begin position="128"/>
        <end position="148"/>
    </location>
</feature>
<dbReference type="PANTHER" id="PTHR22911">
    <property type="entry name" value="ACYL-MALONYL CONDENSING ENZYME-RELATED"/>
    <property type="match status" value="1"/>
</dbReference>
<keyword evidence="1" id="KW-1133">Transmembrane helix</keyword>
<feature type="transmembrane region" description="Helical" evidence="1">
    <location>
        <begin position="77"/>
        <end position="95"/>
    </location>
</feature>
<evidence type="ECO:0000313" key="3">
    <source>
        <dbReference type="EMBL" id="MFB9886847.1"/>
    </source>
</evidence>
<dbReference type="EMBL" id="JBHLZN010000003">
    <property type="protein sequence ID" value="MFB9886847.1"/>
    <property type="molecule type" value="Genomic_DNA"/>
</dbReference>
<feature type="domain" description="EamA" evidence="2">
    <location>
        <begin position="14"/>
        <end position="143"/>
    </location>
</feature>
<dbReference type="Pfam" id="PF00892">
    <property type="entry name" value="EamA"/>
    <property type="match status" value="2"/>
</dbReference>
<accession>A0ABV5ZC38</accession>
<proteinExistence type="predicted"/>
<comment type="caution">
    <text evidence="3">The sequence shown here is derived from an EMBL/GenBank/DDBJ whole genome shotgun (WGS) entry which is preliminary data.</text>
</comment>
<dbReference type="InterPro" id="IPR000620">
    <property type="entry name" value="EamA_dom"/>
</dbReference>
<feature type="transmembrane region" description="Helical" evidence="1">
    <location>
        <begin position="12"/>
        <end position="34"/>
    </location>
</feature>
<evidence type="ECO:0000259" key="2">
    <source>
        <dbReference type="Pfam" id="PF00892"/>
    </source>
</evidence>
<feature type="transmembrane region" description="Helical" evidence="1">
    <location>
        <begin position="46"/>
        <end position="65"/>
    </location>
</feature>
<dbReference type="RefSeq" id="WP_081414346.1">
    <property type="nucleotide sequence ID" value="NZ_JBHLZN010000003.1"/>
</dbReference>
<feature type="transmembrane region" description="Helical" evidence="1">
    <location>
        <begin position="154"/>
        <end position="175"/>
    </location>
</feature>
<protein>
    <submittedName>
        <fullName evidence="3">DMT family transporter</fullName>
    </submittedName>
</protein>
<feature type="transmembrane region" description="Helical" evidence="1">
    <location>
        <begin position="269"/>
        <end position="286"/>
    </location>
</feature>
<feature type="transmembrane region" description="Helical" evidence="1">
    <location>
        <begin position="187"/>
        <end position="204"/>
    </location>
</feature>
<dbReference type="PANTHER" id="PTHR22911:SF103">
    <property type="entry name" value="BLR2811 PROTEIN"/>
    <property type="match status" value="1"/>
</dbReference>
<evidence type="ECO:0000256" key="1">
    <source>
        <dbReference type="SAM" id="Phobius"/>
    </source>
</evidence>
<dbReference type="Proteomes" id="UP001589628">
    <property type="component" value="Unassembled WGS sequence"/>
</dbReference>
<keyword evidence="1" id="KW-0472">Membrane</keyword>
<feature type="domain" description="EamA" evidence="2">
    <location>
        <begin position="159"/>
        <end position="285"/>
    </location>
</feature>
<evidence type="ECO:0000313" key="4">
    <source>
        <dbReference type="Proteomes" id="UP001589628"/>
    </source>
</evidence>
<feature type="transmembrane region" description="Helical" evidence="1">
    <location>
        <begin position="216"/>
        <end position="236"/>
    </location>
</feature>
<gene>
    <name evidence="3" type="ORF">ACFFLH_10515</name>
</gene>
<keyword evidence="1" id="KW-0812">Transmembrane</keyword>
<feature type="transmembrane region" description="Helical" evidence="1">
    <location>
        <begin position="101"/>
        <end position="121"/>
    </location>
</feature>
<dbReference type="SUPFAM" id="SSF103481">
    <property type="entry name" value="Multidrug resistance efflux transporter EmrE"/>
    <property type="match status" value="2"/>
</dbReference>
<name>A0ABV5ZC38_9GAMM</name>
<reference evidence="3 4" key="1">
    <citation type="submission" date="2024-09" db="EMBL/GenBank/DDBJ databases">
        <authorList>
            <person name="Sun Q."/>
            <person name="Mori K."/>
        </authorList>
    </citation>
    <scope>NUCLEOTIDE SEQUENCE [LARGE SCALE GENOMIC DNA]</scope>
    <source>
        <strain evidence="3 4">ATCC 51285</strain>
    </source>
</reference>
<dbReference type="InterPro" id="IPR037185">
    <property type="entry name" value="EmrE-like"/>
</dbReference>
<organism evidence="3 4">
    <name type="scientific">Balneatrix alpica</name>
    <dbReference type="NCBI Taxonomy" id="75684"/>
    <lineage>
        <taxon>Bacteria</taxon>
        <taxon>Pseudomonadati</taxon>
        <taxon>Pseudomonadota</taxon>
        <taxon>Gammaproteobacteria</taxon>
        <taxon>Oceanospirillales</taxon>
        <taxon>Balneatrichaceae</taxon>
        <taxon>Balneatrix</taxon>
    </lineage>
</organism>
<feature type="transmembrane region" description="Helical" evidence="1">
    <location>
        <begin position="243"/>
        <end position="263"/>
    </location>
</feature>
<sequence>MTSIKLRSVGESRAVLLICVAIVTGTLMDVLIKLVGGEVPTWQLLFLRWAFNGVLLMPFVLYQGWEAVRWHKPGVHLIRALLTVFGSFLLFYALAHQPLGLTISLFFTEPLFVLPMAALLLRERVGMANWLAALVGFSGVLLVANPFADMAKGVNWFTLLSVMGAIGFAASQVITKGYGQQESTLGLIFWLSVLTAAATAPMAWHSWQPLSNEQWGLIWLLTLAGCAYNLLWLMALRCGSMATIANLSYLSLPLAFAVGWWLFAEVPQLSTLIGSAVILLAVVAVGRHNVLQARRLASLDEEHLQEALLEADPLTPVQQKSV</sequence>
<keyword evidence="4" id="KW-1185">Reference proteome</keyword>